<dbReference type="AlphaFoldDB" id="A0A151X697"/>
<keyword evidence="3" id="KW-1185">Reference proteome</keyword>
<evidence type="ECO:0000313" key="3">
    <source>
        <dbReference type="Proteomes" id="UP000075809"/>
    </source>
</evidence>
<dbReference type="EMBL" id="KQ982482">
    <property type="protein sequence ID" value="KYQ55887.1"/>
    <property type="molecule type" value="Genomic_DNA"/>
</dbReference>
<feature type="compositionally biased region" description="Low complexity" evidence="1">
    <location>
        <begin position="25"/>
        <end position="37"/>
    </location>
</feature>
<reference evidence="2 3" key="1">
    <citation type="submission" date="2015-09" db="EMBL/GenBank/DDBJ databases">
        <title>Trachymyrmex zeteki WGS genome.</title>
        <authorList>
            <person name="Nygaard S."/>
            <person name="Hu H."/>
            <person name="Boomsma J."/>
            <person name="Zhang G."/>
        </authorList>
    </citation>
    <scope>NUCLEOTIDE SEQUENCE [LARGE SCALE GENOMIC DNA]</scope>
    <source>
        <strain evidence="2">Tzet28-1</strain>
        <tissue evidence="2">Whole body</tissue>
    </source>
</reference>
<organism evidence="2 3">
    <name type="scientific">Mycetomoellerius zeteki</name>
    <dbReference type="NCBI Taxonomy" id="64791"/>
    <lineage>
        <taxon>Eukaryota</taxon>
        <taxon>Metazoa</taxon>
        <taxon>Ecdysozoa</taxon>
        <taxon>Arthropoda</taxon>
        <taxon>Hexapoda</taxon>
        <taxon>Insecta</taxon>
        <taxon>Pterygota</taxon>
        <taxon>Neoptera</taxon>
        <taxon>Endopterygota</taxon>
        <taxon>Hymenoptera</taxon>
        <taxon>Apocrita</taxon>
        <taxon>Aculeata</taxon>
        <taxon>Formicoidea</taxon>
        <taxon>Formicidae</taxon>
        <taxon>Myrmicinae</taxon>
        <taxon>Mycetomoellerius</taxon>
    </lineage>
</organism>
<gene>
    <name evidence="2" type="ORF">ALC60_05169</name>
</gene>
<accession>A0A151X697</accession>
<protein>
    <submittedName>
        <fullName evidence="2">Uncharacterized protein</fullName>
    </submittedName>
</protein>
<proteinExistence type="predicted"/>
<dbReference type="Proteomes" id="UP000075809">
    <property type="component" value="Unassembled WGS sequence"/>
</dbReference>
<sequence length="151" mass="16992">MTTDEGTDEKTKVSKRASRRDRGLSDSTTSAASADAAGPTDVVCRIQHRALPVQPKGRIRKRKMIILVFKEKETFVRTETAMNDIKAPYNKRLISEMIHIKSQKHGINKQNDTDSLPESSKYYSSSFPFLTLSSVPFQLSSFLCFLVSFLS</sequence>
<evidence type="ECO:0000313" key="2">
    <source>
        <dbReference type="EMBL" id="KYQ55887.1"/>
    </source>
</evidence>
<evidence type="ECO:0000256" key="1">
    <source>
        <dbReference type="SAM" id="MobiDB-lite"/>
    </source>
</evidence>
<feature type="region of interest" description="Disordered" evidence="1">
    <location>
        <begin position="1"/>
        <end position="38"/>
    </location>
</feature>
<name>A0A151X697_9HYME</name>